<evidence type="ECO:0000313" key="4">
    <source>
        <dbReference type="Proteomes" id="UP000290565"/>
    </source>
</evidence>
<evidence type="ECO:0000256" key="1">
    <source>
        <dbReference type="SAM" id="MobiDB-lite"/>
    </source>
</evidence>
<sequence>MDADSGDSTLPSRSLPTGVRPKLAPTRVALAAAWLAILISGCTRSPPRRDRQHVLSARRRRLDHVQGSRMWATALQ</sequence>
<feature type="compositionally biased region" description="Polar residues" evidence="1">
    <location>
        <begin position="1"/>
        <end position="15"/>
    </location>
</feature>
<proteinExistence type="predicted"/>
<feature type="region of interest" description="Disordered" evidence="1">
    <location>
        <begin position="1"/>
        <end position="22"/>
    </location>
</feature>
<gene>
    <name evidence="3" type="ORF">XH94_25915</name>
</gene>
<protein>
    <submittedName>
        <fullName evidence="3">Uncharacterized protein</fullName>
    </submittedName>
</protein>
<reference evidence="3 4" key="1">
    <citation type="submission" date="2015-04" db="EMBL/GenBank/DDBJ databases">
        <title>Comparative genomics of rhizobia nodulating Arachis hypogaea in China.</title>
        <authorList>
            <person name="Li Y."/>
        </authorList>
    </citation>
    <scope>NUCLEOTIDE SEQUENCE [LARGE SCALE GENOMIC DNA]</scope>
    <source>
        <strain evidence="3 4">CCBAU 51787</strain>
    </source>
</reference>
<dbReference type="AlphaFoldDB" id="A0A4Q0SB27"/>
<keyword evidence="2" id="KW-0812">Transmembrane</keyword>
<name>A0A4Q0SB27_9BRAD</name>
<dbReference type="Proteomes" id="UP000290565">
    <property type="component" value="Unassembled WGS sequence"/>
</dbReference>
<organism evidence="3 4">
    <name type="scientific">Bradyrhizobium zhanjiangense</name>
    <dbReference type="NCBI Taxonomy" id="1325107"/>
    <lineage>
        <taxon>Bacteria</taxon>
        <taxon>Pseudomonadati</taxon>
        <taxon>Pseudomonadota</taxon>
        <taxon>Alphaproteobacteria</taxon>
        <taxon>Hyphomicrobiales</taxon>
        <taxon>Nitrobacteraceae</taxon>
        <taxon>Bradyrhizobium</taxon>
    </lineage>
</organism>
<dbReference type="EMBL" id="LBJM01000071">
    <property type="protein sequence ID" value="RXH35477.1"/>
    <property type="molecule type" value="Genomic_DNA"/>
</dbReference>
<accession>A0A4Q0SB27</accession>
<comment type="caution">
    <text evidence="3">The sequence shown here is derived from an EMBL/GenBank/DDBJ whole genome shotgun (WGS) entry which is preliminary data.</text>
</comment>
<evidence type="ECO:0000256" key="2">
    <source>
        <dbReference type="SAM" id="Phobius"/>
    </source>
</evidence>
<keyword evidence="2" id="KW-0472">Membrane</keyword>
<feature type="transmembrane region" description="Helical" evidence="2">
    <location>
        <begin position="24"/>
        <end position="43"/>
    </location>
</feature>
<keyword evidence="2" id="KW-1133">Transmembrane helix</keyword>
<evidence type="ECO:0000313" key="3">
    <source>
        <dbReference type="EMBL" id="RXH35477.1"/>
    </source>
</evidence>